<feature type="region of interest" description="Disordered" evidence="1">
    <location>
        <begin position="44"/>
        <end position="89"/>
    </location>
</feature>
<evidence type="ECO:0000313" key="3">
    <source>
        <dbReference type="Proteomes" id="UP000646548"/>
    </source>
</evidence>
<proteinExistence type="predicted"/>
<feature type="region of interest" description="Disordered" evidence="1">
    <location>
        <begin position="106"/>
        <end position="128"/>
    </location>
</feature>
<organism evidence="2 3">
    <name type="scientific">Oryzias melastigma</name>
    <name type="common">Marine medaka</name>
    <dbReference type="NCBI Taxonomy" id="30732"/>
    <lineage>
        <taxon>Eukaryota</taxon>
        <taxon>Metazoa</taxon>
        <taxon>Chordata</taxon>
        <taxon>Craniata</taxon>
        <taxon>Vertebrata</taxon>
        <taxon>Euteleostomi</taxon>
        <taxon>Actinopterygii</taxon>
        <taxon>Neopterygii</taxon>
        <taxon>Teleostei</taxon>
        <taxon>Neoteleostei</taxon>
        <taxon>Acanthomorphata</taxon>
        <taxon>Ovalentaria</taxon>
        <taxon>Atherinomorphae</taxon>
        <taxon>Beloniformes</taxon>
        <taxon>Adrianichthyidae</taxon>
        <taxon>Oryziinae</taxon>
        <taxon>Oryzias</taxon>
    </lineage>
</organism>
<protein>
    <submittedName>
        <fullName evidence="2">Uncharacterized protein</fullName>
    </submittedName>
</protein>
<gene>
    <name evidence="2" type="ORF">FQA47_012798</name>
</gene>
<dbReference type="EMBL" id="WKFB01000427">
    <property type="protein sequence ID" value="KAF6723422.1"/>
    <property type="molecule type" value="Genomic_DNA"/>
</dbReference>
<evidence type="ECO:0000313" key="2">
    <source>
        <dbReference type="EMBL" id="KAF6723422.1"/>
    </source>
</evidence>
<comment type="caution">
    <text evidence="2">The sequence shown here is derived from an EMBL/GenBank/DDBJ whole genome shotgun (WGS) entry which is preliminary data.</text>
</comment>
<dbReference type="AlphaFoldDB" id="A0A834FA52"/>
<dbReference type="Proteomes" id="UP000646548">
    <property type="component" value="Unassembled WGS sequence"/>
</dbReference>
<accession>A0A834FA52</accession>
<name>A0A834FA52_ORYME</name>
<evidence type="ECO:0000256" key="1">
    <source>
        <dbReference type="SAM" id="MobiDB-lite"/>
    </source>
</evidence>
<sequence length="128" mass="13634">MTKTKDSPQQSPSITLTLDRSHAFSLRHRRRGFSALRARERSCDCPLPVSPGLPALGDVPPVVPKSEPPHEGDRTRSGASRLPAVGRSSIAARRDLSSAKVCDISCNSWSSPPDPERPGSGAAAAVQR</sequence>
<feature type="compositionally biased region" description="Basic and acidic residues" evidence="1">
    <location>
        <begin position="67"/>
        <end position="76"/>
    </location>
</feature>
<reference evidence="2" key="1">
    <citation type="journal article" name="BMC Genomics">
        <title>Long-read sequencing and de novo genome assembly of marine medaka (Oryzias melastigma).</title>
        <authorList>
            <person name="Liang P."/>
            <person name="Saqib H.S.A."/>
            <person name="Ni X."/>
            <person name="Shen Y."/>
        </authorList>
    </citation>
    <scope>NUCLEOTIDE SEQUENCE</scope>
    <source>
        <strain evidence="2">Bigg-433</strain>
    </source>
</reference>